<dbReference type="Proteomes" id="UP001175226">
    <property type="component" value="Unassembled WGS sequence"/>
</dbReference>
<organism evidence="1 2">
    <name type="scientific">Armillaria borealis</name>
    <dbReference type="NCBI Taxonomy" id="47425"/>
    <lineage>
        <taxon>Eukaryota</taxon>
        <taxon>Fungi</taxon>
        <taxon>Dikarya</taxon>
        <taxon>Basidiomycota</taxon>
        <taxon>Agaricomycotina</taxon>
        <taxon>Agaricomycetes</taxon>
        <taxon>Agaricomycetidae</taxon>
        <taxon>Agaricales</taxon>
        <taxon>Marasmiineae</taxon>
        <taxon>Physalacriaceae</taxon>
        <taxon>Armillaria</taxon>
    </lineage>
</organism>
<keyword evidence="2" id="KW-1185">Reference proteome</keyword>
<accession>A0AA39J0E9</accession>
<dbReference type="AlphaFoldDB" id="A0AA39J0E9"/>
<evidence type="ECO:0000313" key="2">
    <source>
        <dbReference type="Proteomes" id="UP001175226"/>
    </source>
</evidence>
<sequence>MARAASTLGVRLASDKTRADLTCLYFSTVGHAWFCDSRTFMLSQHHIRERSSSVMLQGPYRIAKLDEGEGRKSENSDGGASSFMLLLLLTAAPSYYEQQLITVPIRPAAGARPPFFSFEILRDRESFGAVSLTIFVHWISFRLGLPYSGHRFSQFLRPSSFYQRPYAALKTTTMILYLGNPDCIIGFNRKWPSLAQIVVI</sequence>
<name>A0AA39J0E9_9AGAR</name>
<comment type="caution">
    <text evidence="1">The sequence shown here is derived from an EMBL/GenBank/DDBJ whole genome shotgun (WGS) entry which is preliminary data.</text>
</comment>
<protein>
    <submittedName>
        <fullName evidence="1">Uncharacterized protein</fullName>
    </submittedName>
</protein>
<evidence type="ECO:0000313" key="1">
    <source>
        <dbReference type="EMBL" id="KAK0432178.1"/>
    </source>
</evidence>
<dbReference type="EMBL" id="JAUEPT010000099">
    <property type="protein sequence ID" value="KAK0432178.1"/>
    <property type="molecule type" value="Genomic_DNA"/>
</dbReference>
<proteinExistence type="predicted"/>
<reference evidence="1" key="1">
    <citation type="submission" date="2023-06" db="EMBL/GenBank/DDBJ databases">
        <authorList>
            <consortium name="Lawrence Berkeley National Laboratory"/>
            <person name="Ahrendt S."/>
            <person name="Sahu N."/>
            <person name="Indic B."/>
            <person name="Wong-Bajracharya J."/>
            <person name="Merenyi Z."/>
            <person name="Ke H.-M."/>
            <person name="Monk M."/>
            <person name="Kocsube S."/>
            <person name="Drula E."/>
            <person name="Lipzen A."/>
            <person name="Balint B."/>
            <person name="Henrissat B."/>
            <person name="Andreopoulos B."/>
            <person name="Martin F.M."/>
            <person name="Harder C.B."/>
            <person name="Rigling D."/>
            <person name="Ford K.L."/>
            <person name="Foster G.D."/>
            <person name="Pangilinan J."/>
            <person name="Papanicolaou A."/>
            <person name="Barry K."/>
            <person name="LaButti K."/>
            <person name="Viragh M."/>
            <person name="Koriabine M."/>
            <person name="Yan M."/>
            <person name="Riley R."/>
            <person name="Champramary S."/>
            <person name="Plett K.L."/>
            <person name="Tsai I.J."/>
            <person name="Slot J."/>
            <person name="Sipos G."/>
            <person name="Plett J."/>
            <person name="Nagy L.G."/>
            <person name="Grigoriev I.V."/>
        </authorList>
    </citation>
    <scope>NUCLEOTIDE SEQUENCE</scope>
    <source>
        <strain evidence="1">FPL87.14</strain>
    </source>
</reference>
<gene>
    <name evidence="1" type="ORF">EV421DRAFT_2040820</name>
</gene>